<evidence type="ECO:0000256" key="2">
    <source>
        <dbReference type="SAM" id="Phobius"/>
    </source>
</evidence>
<feature type="region of interest" description="Disordered" evidence="1">
    <location>
        <begin position="530"/>
        <end position="603"/>
    </location>
</feature>
<gene>
    <name evidence="3" type="ORF">PCL_09697</name>
</gene>
<evidence type="ECO:0000313" key="4">
    <source>
        <dbReference type="Proteomes" id="UP000245956"/>
    </source>
</evidence>
<evidence type="ECO:0000256" key="1">
    <source>
        <dbReference type="SAM" id="MobiDB-lite"/>
    </source>
</evidence>
<name>A0A2U3EDX7_PURLI</name>
<sequence>MGSGVTHLLLATLVARTLDAWLALLVAVAMVAVLAVVGMVFVHEAAGAALDGSDAGAALALGAAVPVAGTGRAGRAHGGGPAGDDGGAVHAPRRFAAAGGLGRRWSAAGCLFVCVACRGPRGETKRGTGEPRWRGCRGGRSEAGRGKARQSEARRDEAERTASGGVTRMSKRTRAGKKRDGWLSPDTSSGRESDEGCWASDEVRAGRCSAAASAGATRVDELGGRPGDEVERGWRVVVPPPGRAWRPVQVQVGPPLTEGRDLLYLAVAAPGDASDTSTDPDFGATAHQSPGTAVGGEARRLIGPRTGVESREGEACLACLPACLHGGNSSRGRRTTEPPRCNRPATAPGPRRGRANGRGWIRIHPCHETSGAAAVHRDKRPRRSYGLVRTPGNRCEPVKVSRRRNKAHMKRHTPECTVPAPASGGFRGGARLQPASPVFSTFSAFLEVDAHPLQALTLHPRRLTPNAARHGNTPNKRLVTGPTVPFAHPVAGQQTDQQQASPHRGGRRLKDAFSLYVAYTLTAVAMAGSAKHHHASKNKAPPPTKLVLKQPPPSASHAVSSAPLRSEVQFVLPGTRPEPGTVRVNTNDTPQPFLDPTALQQWR</sequence>
<comment type="caution">
    <text evidence="3">The sequence shown here is derived from an EMBL/GenBank/DDBJ whole genome shotgun (WGS) entry which is preliminary data.</text>
</comment>
<organism evidence="3 4">
    <name type="scientific">Purpureocillium lilacinum</name>
    <name type="common">Paecilomyces lilacinus</name>
    <dbReference type="NCBI Taxonomy" id="33203"/>
    <lineage>
        <taxon>Eukaryota</taxon>
        <taxon>Fungi</taxon>
        <taxon>Dikarya</taxon>
        <taxon>Ascomycota</taxon>
        <taxon>Pezizomycotina</taxon>
        <taxon>Sordariomycetes</taxon>
        <taxon>Hypocreomycetidae</taxon>
        <taxon>Hypocreales</taxon>
        <taxon>Ophiocordycipitaceae</taxon>
        <taxon>Purpureocillium</taxon>
    </lineage>
</organism>
<feature type="compositionally biased region" description="Basic and acidic residues" evidence="1">
    <location>
        <begin position="122"/>
        <end position="160"/>
    </location>
</feature>
<feature type="region of interest" description="Disordered" evidence="1">
    <location>
        <begin position="122"/>
        <end position="197"/>
    </location>
</feature>
<reference evidence="3 4" key="1">
    <citation type="journal article" date="2016" name="Front. Microbiol.">
        <title>Genome and transcriptome sequences reveal the specific parasitism of the nematophagous Purpureocillium lilacinum 36-1.</title>
        <authorList>
            <person name="Xie J."/>
            <person name="Li S."/>
            <person name="Mo C."/>
            <person name="Xiao X."/>
            <person name="Peng D."/>
            <person name="Wang G."/>
            <person name="Xiao Y."/>
        </authorList>
    </citation>
    <scope>NUCLEOTIDE SEQUENCE [LARGE SCALE GENOMIC DNA]</scope>
    <source>
        <strain evidence="3 4">36-1</strain>
    </source>
</reference>
<keyword evidence="2" id="KW-0472">Membrane</keyword>
<evidence type="ECO:0000313" key="3">
    <source>
        <dbReference type="EMBL" id="PWI72682.1"/>
    </source>
</evidence>
<accession>A0A2U3EDX7</accession>
<proteinExistence type="predicted"/>
<feature type="compositionally biased region" description="Pro residues" evidence="1">
    <location>
        <begin position="540"/>
        <end position="554"/>
    </location>
</feature>
<keyword evidence="2" id="KW-1133">Transmembrane helix</keyword>
<dbReference type="AlphaFoldDB" id="A0A2U3EDX7"/>
<feature type="transmembrane region" description="Helical" evidence="2">
    <location>
        <begin position="20"/>
        <end position="42"/>
    </location>
</feature>
<feature type="region of interest" description="Disordered" evidence="1">
    <location>
        <begin position="384"/>
        <end position="421"/>
    </location>
</feature>
<feature type="region of interest" description="Disordered" evidence="1">
    <location>
        <begin position="327"/>
        <end position="358"/>
    </location>
</feature>
<keyword evidence="2" id="KW-0812">Transmembrane</keyword>
<dbReference type="Proteomes" id="UP000245956">
    <property type="component" value="Unassembled WGS sequence"/>
</dbReference>
<feature type="compositionally biased region" description="Basic residues" evidence="1">
    <location>
        <begin position="400"/>
        <end position="411"/>
    </location>
</feature>
<dbReference type="EMBL" id="LCWV01000005">
    <property type="protein sequence ID" value="PWI72682.1"/>
    <property type="molecule type" value="Genomic_DNA"/>
</dbReference>
<protein>
    <submittedName>
        <fullName evidence="3">Uncharacterized protein</fullName>
    </submittedName>
</protein>